<dbReference type="Gene3D" id="3.40.630.30">
    <property type="match status" value="1"/>
</dbReference>
<evidence type="ECO:0000313" key="5">
    <source>
        <dbReference type="EMBL" id="EGJ71769.1"/>
    </source>
</evidence>
<dbReference type="GO" id="GO:0016747">
    <property type="term" value="F:acyltransferase activity, transferring groups other than amino-acyl groups"/>
    <property type="evidence" value="ECO:0007669"/>
    <property type="project" value="InterPro"/>
</dbReference>
<dbReference type="eggNOG" id="COG1670">
    <property type="taxonomic scope" value="Bacteria"/>
</dbReference>
<dbReference type="AlphaFoldDB" id="F3ZQH4"/>
<dbReference type="PROSITE" id="PS51186">
    <property type="entry name" value="GNAT"/>
    <property type="match status" value="1"/>
</dbReference>
<dbReference type="PANTHER" id="PTHR43792">
    <property type="entry name" value="GNAT FAMILY, PUTATIVE (AFU_ORTHOLOGUE AFUA_3G00765)-RELATED-RELATED"/>
    <property type="match status" value="1"/>
</dbReference>
<dbReference type="HOGENOM" id="CLU_013985_3_4_10"/>
<dbReference type="EMBL" id="CM001167">
    <property type="protein sequence ID" value="EGJ71769.1"/>
    <property type="molecule type" value="Genomic_DNA"/>
</dbReference>
<keyword evidence="6" id="KW-1185">Reference proteome</keyword>
<keyword evidence="1 5" id="KW-0808">Transferase</keyword>
<evidence type="ECO:0000313" key="6">
    <source>
        <dbReference type="Proteomes" id="UP000018439"/>
    </source>
</evidence>
<evidence type="ECO:0000259" key="4">
    <source>
        <dbReference type="PROSITE" id="PS51186"/>
    </source>
</evidence>
<evidence type="ECO:0000256" key="3">
    <source>
        <dbReference type="ARBA" id="ARBA00038502"/>
    </source>
</evidence>
<evidence type="ECO:0000256" key="2">
    <source>
        <dbReference type="ARBA" id="ARBA00023315"/>
    </source>
</evidence>
<comment type="similarity">
    <text evidence="3">Belongs to the acetyltransferase family. RimJ subfamily.</text>
</comment>
<dbReference type="Pfam" id="PF13302">
    <property type="entry name" value="Acetyltransf_3"/>
    <property type="match status" value="1"/>
</dbReference>
<feature type="domain" description="N-acetyltransferase" evidence="4">
    <location>
        <begin position="3"/>
        <end position="166"/>
    </location>
</feature>
<reference evidence="5 6" key="1">
    <citation type="journal article" date="2011" name="Stand. Genomic Sci.">
        <title>Non-contiguous finished genome sequence of Bacteroides coprosuis type strain (PC139).</title>
        <authorList>
            <person name="Land M."/>
            <person name="Held B."/>
            <person name="Gronow S."/>
            <person name="Abt B."/>
            <person name="Lucas S."/>
            <person name="Del Rio T.G."/>
            <person name="Nolan M."/>
            <person name="Tice H."/>
            <person name="Cheng J.F."/>
            <person name="Pitluck S."/>
            <person name="Liolios K."/>
            <person name="Pagani I."/>
            <person name="Ivanova N."/>
            <person name="Mavromatis K."/>
            <person name="Mikhailova N."/>
            <person name="Pati A."/>
            <person name="Tapia R."/>
            <person name="Han C."/>
            <person name="Goodwin L."/>
            <person name="Chen A."/>
            <person name="Palaniappan K."/>
            <person name="Hauser L."/>
            <person name="Brambilla E.M."/>
            <person name="Rohde M."/>
            <person name="Goker M."/>
            <person name="Detter J.C."/>
            <person name="Woyke T."/>
            <person name="Bristow J."/>
            <person name="Eisen J.A."/>
            <person name="Markowitz V."/>
            <person name="Hugenholtz P."/>
            <person name="Kyrpides N.C."/>
            <person name="Klenk H.P."/>
            <person name="Lapidus A."/>
        </authorList>
    </citation>
    <scope>NUCLEOTIDE SEQUENCE [LARGE SCALE GENOMIC DNA]</scope>
    <source>
        <strain evidence="5 6">DSM 18011</strain>
    </source>
</reference>
<dbReference type="SUPFAM" id="SSF55729">
    <property type="entry name" value="Acyl-CoA N-acyltransferases (Nat)"/>
    <property type="match status" value="1"/>
</dbReference>
<sequence>MDYNIRRWKPTDIDALVKQMNNIHIWSSLSEDIPFPATAKIAKNYLDKFCQKGVEYDIYAIEVDNDVVGGISFSRLKPPFTIIYRLQFWLCPDFWEESFIEEALAKLIKNTFFHLPVMKIISEILENDVKSIQVLEKLGFEKEATLQKVVLKSGSVKDLYFYTLAEKDVESSPLTE</sequence>
<dbReference type="InterPro" id="IPR016181">
    <property type="entry name" value="Acyl_CoA_acyltransferase"/>
</dbReference>
<dbReference type="InterPro" id="IPR051531">
    <property type="entry name" value="N-acetyltransferase"/>
</dbReference>
<proteinExistence type="inferred from homology"/>
<dbReference type="OrthoDB" id="9788916at2"/>
<organism evidence="5 6">
    <name type="scientific">Bacteroides coprosuis DSM 18011</name>
    <dbReference type="NCBI Taxonomy" id="679937"/>
    <lineage>
        <taxon>Bacteria</taxon>
        <taxon>Pseudomonadati</taxon>
        <taxon>Bacteroidota</taxon>
        <taxon>Bacteroidia</taxon>
        <taxon>Bacteroidales</taxon>
        <taxon>Bacteroidaceae</taxon>
        <taxon>Bacteroides</taxon>
    </lineage>
</organism>
<dbReference type="STRING" id="679937.Bcop_1577"/>
<keyword evidence="2" id="KW-0012">Acyltransferase</keyword>
<dbReference type="PANTHER" id="PTHR43792:SF8">
    <property type="entry name" value="[RIBOSOMAL PROTEIN US5]-ALANINE N-ACETYLTRANSFERASE"/>
    <property type="match status" value="1"/>
</dbReference>
<dbReference type="Proteomes" id="UP000018439">
    <property type="component" value="Chromosome"/>
</dbReference>
<dbReference type="InterPro" id="IPR000182">
    <property type="entry name" value="GNAT_dom"/>
</dbReference>
<gene>
    <name evidence="5" type="ORF">Bcop_1577</name>
</gene>
<name>F3ZQH4_9BACE</name>
<evidence type="ECO:0000256" key="1">
    <source>
        <dbReference type="ARBA" id="ARBA00022679"/>
    </source>
</evidence>
<protein>
    <submittedName>
        <fullName evidence="5">Acetyltransferase</fullName>
    </submittedName>
</protein>
<accession>F3ZQH4</accession>